<evidence type="ECO:0000259" key="10">
    <source>
        <dbReference type="PROSITE" id="PS50835"/>
    </source>
</evidence>
<dbReference type="InterPro" id="IPR003006">
    <property type="entry name" value="Ig/MHC_CS"/>
</dbReference>
<evidence type="ECO:0000256" key="8">
    <source>
        <dbReference type="ARBA" id="ARBA00023180"/>
    </source>
</evidence>
<dbReference type="InterPro" id="IPR014745">
    <property type="entry name" value="MHC_II_a/b_N"/>
</dbReference>
<protein>
    <submittedName>
        <fullName evidence="11">HB2L protein</fullName>
    </submittedName>
</protein>
<evidence type="ECO:0000256" key="5">
    <source>
        <dbReference type="ARBA" id="ARBA00023130"/>
    </source>
</evidence>
<dbReference type="InterPro" id="IPR007110">
    <property type="entry name" value="Ig-like_dom"/>
</dbReference>
<sequence>TEQVRYLDTYIYNREQYVHFDSDVGLYVADTPRGEPIAKYWNSNPDILEDRRAQVDTFCRHNYELLTSFIMERRVPPEVHILPMYSSSQPHINKLLCAVLDFYPAEVEVKWFRNGQEELERVVSTEVMQNGDWSYQVLVMLETSPQHGDTYSCQVQHVSLQQP</sequence>
<dbReference type="Proteomes" id="UP000534107">
    <property type="component" value="Unassembled WGS sequence"/>
</dbReference>
<dbReference type="InterPro" id="IPR050160">
    <property type="entry name" value="MHC/Immunoglobulin"/>
</dbReference>
<keyword evidence="5" id="KW-1064">Adaptive immunity</keyword>
<dbReference type="EMBL" id="VWZO01014390">
    <property type="protein sequence ID" value="NXH18115.1"/>
    <property type="molecule type" value="Genomic_DNA"/>
</dbReference>
<keyword evidence="12" id="KW-1185">Reference proteome</keyword>
<dbReference type="AlphaFoldDB" id="A0A7K9HYT9"/>
<dbReference type="GO" id="GO:0002250">
    <property type="term" value="P:adaptive immune response"/>
    <property type="evidence" value="ECO:0007669"/>
    <property type="project" value="UniProtKB-KW"/>
</dbReference>
<dbReference type="InterPro" id="IPR013783">
    <property type="entry name" value="Ig-like_fold"/>
</dbReference>
<feature type="non-terminal residue" evidence="11">
    <location>
        <position position="1"/>
    </location>
</feature>
<organism evidence="11 12">
    <name type="scientific">Bucco capensis</name>
    <name type="common">collared puffbird</name>
    <dbReference type="NCBI Taxonomy" id="135168"/>
    <lineage>
        <taxon>Eukaryota</taxon>
        <taxon>Metazoa</taxon>
        <taxon>Chordata</taxon>
        <taxon>Craniata</taxon>
        <taxon>Vertebrata</taxon>
        <taxon>Euteleostomi</taxon>
        <taxon>Archelosauria</taxon>
        <taxon>Archosauria</taxon>
        <taxon>Dinosauria</taxon>
        <taxon>Saurischia</taxon>
        <taxon>Theropoda</taxon>
        <taxon>Coelurosauria</taxon>
        <taxon>Aves</taxon>
        <taxon>Neognathae</taxon>
        <taxon>Neoaves</taxon>
        <taxon>Telluraves</taxon>
        <taxon>Coraciimorphae</taxon>
        <taxon>Piciformes</taxon>
        <taxon>Bucconidae</taxon>
        <taxon>Bucco</taxon>
    </lineage>
</organism>
<dbReference type="InterPro" id="IPR036179">
    <property type="entry name" value="Ig-like_dom_sf"/>
</dbReference>
<evidence type="ECO:0000256" key="4">
    <source>
        <dbReference type="ARBA" id="ARBA00022989"/>
    </source>
</evidence>
<evidence type="ECO:0000313" key="12">
    <source>
        <dbReference type="Proteomes" id="UP000534107"/>
    </source>
</evidence>
<comment type="subcellular location">
    <subcellularLocation>
        <location evidence="1">Membrane</location>
        <topology evidence="1">Single-pass type I membrane protein</topology>
    </subcellularLocation>
</comment>
<dbReference type="GO" id="GO:0042613">
    <property type="term" value="C:MHC class II protein complex"/>
    <property type="evidence" value="ECO:0007669"/>
    <property type="project" value="UniProtKB-KW"/>
</dbReference>
<dbReference type="PANTHER" id="PTHR19944:SF99">
    <property type="entry name" value="HLA CLASS II HISTOCOMPATIBILITY ANTIGEN, DRB1 BETA CHAIN"/>
    <property type="match status" value="1"/>
</dbReference>
<evidence type="ECO:0000256" key="7">
    <source>
        <dbReference type="ARBA" id="ARBA00023157"/>
    </source>
</evidence>
<evidence type="ECO:0000313" key="11">
    <source>
        <dbReference type="EMBL" id="NXH18115.1"/>
    </source>
</evidence>
<dbReference type="Gene3D" id="2.60.40.10">
    <property type="entry name" value="Immunoglobulins"/>
    <property type="match status" value="1"/>
</dbReference>
<feature type="non-terminal residue" evidence="11">
    <location>
        <position position="163"/>
    </location>
</feature>
<dbReference type="Pfam" id="PF07654">
    <property type="entry name" value="C1-set"/>
    <property type="match status" value="1"/>
</dbReference>
<comment type="caution">
    <text evidence="11">The sequence shown here is derived from an EMBL/GenBank/DDBJ whole genome shotgun (WGS) entry which is preliminary data.</text>
</comment>
<dbReference type="SMART" id="SM00407">
    <property type="entry name" value="IGc1"/>
    <property type="match status" value="1"/>
</dbReference>
<dbReference type="InterPro" id="IPR003597">
    <property type="entry name" value="Ig_C1-set"/>
</dbReference>
<dbReference type="SUPFAM" id="SSF54452">
    <property type="entry name" value="MHC antigen-recognition domain"/>
    <property type="match status" value="1"/>
</dbReference>
<dbReference type="FunFam" id="3.10.320.10:FF:000001">
    <property type="entry name" value="HLA class II histocompatibility antigen, DRB1-1 beta chain"/>
    <property type="match status" value="1"/>
</dbReference>
<keyword evidence="8" id="KW-0325">Glycoprotein</keyword>
<keyword evidence="9" id="KW-0491">MHC II</keyword>
<dbReference type="SMART" id="SM00921">
    <property type="entry name" value="MHC_II_beta"/>
    <property type="match status" value="1"/>
</dbReference>
<proteinExistence type="predicted"/>
<dbReference type="InterPro" id="IPR000353">
    <property type="entry name" value="MHC_II_b_N"/>
</dbReference>
<gene>
    <name evidence="11" type="primary">Hb2l_5</name>
    <name evidence="11" type="ORF">BUCCAP_R07581</name>
</gene>
<reference evidence="11 12" key="1">
    <citation type="submission" date="2019-09" db="EMBL/GenBank/DDBJ databases">
        <title>Bird 10,000 Genomes (B10K) Project - Family phase.</title>
        <authorList>
            <person name="Zhang G."/>
        </authorList>
    </citation>
    <scope>NUCLEOTIDE SEQUENCE [LARGE SCALE GENOMIC DNA]</scope>
    <source>
        <strain evidence="11">B10K-DU-001-16</strain>
        <tissue evidence="11">Muscle</tissue>
    </source>
</reference>
<dbReference type="Gene3D" id="3.10.320.10">
    <property type="entry name" value="Class II Histocompatibility Antigen, M Beta Chain, Chain B, domain 1"/>
    <property type="match status" value="1"/>
</dbReference>
<dbReference type="SUPFAM" id="SSF48726">
    <property type="entry name" value="Immunoglobulin"/>
    <property type="match status" value="1"/>
</dbReference>
<dbReference type="PROSITE" id="PS00290">
    <property type="entry name" value="IG_MHC"/>
    <property type="match status" value="1"/>
</dbReference>
<accession>A0A7K9HYT9</accession>
<keyword evidence="6" id="KW-0472">Membrane</keyword>
<keyword evidence="2" id="KW-0812">Transmembrane</keyword>
<evidence type="ECO:0000256" key="6">
    <source>
        <dbReference type="ARBA" id="ARBA00023136"/>
    </source>
</evidence>
<dbReference type="Pfam" id="PF00969">
    <property type="entry name" value="MHC_II_beta"/>
    <property type="match status" value="1"/>
</dbReference>
<evidence type="ECO:0000256" key="1">
    <source>
        <dbReference type="ARBA" id="ARBA00004479"/>
    </source>
</evidence>
<evidence type="ECO:0000256" key="9">
    <source>
        <dbReference type="ARBA" id="ARBA00023182"/>
    </source>
</evidence>
<keyword evidence="3" id="KW-0391">Immunity</keyword>
<evidence type="ECO:0000256" key="3">
    <source>
        <dbReference type="ARBA" id="ARBA00022859"/>
    </source>
</evidence>
<dbReference type="GO" id="GO:0002504">
    <property type="term" value="P:antigen processing and presentation of peptide or polysaccharide antigen via MHC class II"/>
    <property type="evidence" value="ECO:0007669"/>
    <property type="project" value="UniProtKB-KW"/>
</dbReference>
<dbReference type="InterPro" id="IPR011162">
    <property type="entry name" value="MHC_I/II-like_Ag-recog"/>
</dbReference>
<dbReference type="OrthoDB" id="9940220at2759"/>
<feature type="domain" description="Ig-like" evidence="10">
    <location>
        <begin position="77"/>
        <end position="163"/>
    </location>
</feature>
<dbReference type="PROSITE" id="PS50835">
    <property type="entry name" value="IG_LIKE"/>
    <property type="match status" value="1"/>
</dbReference>
<keyword evidence="7" id="KW-1015">Disulfide bond</keyword>
<name>A0A7K9HYT9_9PICI</name>
<evidence type="ECO:0000256" key="2">
    <source>
        <dbReference type="ARBA" id="ARBA00022692"/>
    </source>
</evidence>
<dbReference type="PANTHER" id="PTHR19944">
    <property type="entry name" value="MHC CLASS II-RELATED"/>
    <property type="match status" value="1"/>
</dbReference>
<keyword evidence="4" id="KW-1133">Transmembrane helix</keyword>